<reference evidence="6 7" key="1">
    <citation type="submission" date="2019-06" db="EMBL/GenBank/DDBJ databases">
        <title>Sequencing the genomes of 1000 actinobacteria strains.</title>
        <authorList>
            <person name="Klenk H.-P."/>
        </authorList>
    </citation>
    <scope>NUCLEOTIDE SEQUENCE [LARGE SCALE GENOMIC DNA]</scope>
    <source>
        <strain evidence="6 7">DSM 102131</strain>
    </source>
</reference>
<proteinExistence type="predicted"/>
<dbReference type="SUPFAM" id="SSF52402">
    <property type="entry name" value="Adenine nucleotide alpha hydrolases-like"/>
    <property type="match status" value="1"/>
</dbReference>
<organism evidence="6 7">
    <name type="scientific">Micromonospora palomenae</name>
    <dbReference type="NCBI Taxonomy" id="1461247"/>
    <lineage>
        <taxon>Bacteria</taxon>
        <taxon>Bacillati</taxon>
        <taxon>Actinomycetota</taxon>
        <taxon>Actinomycetes</taxon>
        <taxon>Micromonosporales</taxon>
        <taxon>Micromonosporaceae</taxon>
        <taxon>Micromonospora</taxon>
    </lineage>
</organism>
<dbReference type="GO" id="GO:0004066">
    <property type="term" value="F:asparagine synthase (glutamine-hydrolyzing) activity"/>
    <property type="evidence" value="ECO:0007669"/>
    <property type="project" value="UniProtKB-EC"/>
</dbReference>
<accession>A0A561WYJ3</accession>
<dbReference type="PANTHER" id="PTHR43284">
    <property type="entry name" value="ASPARAGINE SYNTHETASE (GLUTAMINE-HYDROLYZING)"/>
    <property type="match status" value="1"/>
</dbReference>
<gene>
    <name evidence="6" type="ORF">FHX75_112086</name>
</gene>
<comment type="pathway">
    <text evidence="1">Amino-acid biosynthesis; L-asparagine biosynthesis; L-asparagine from L-aspartate (L-Gln route): step 1/1.</text>
</comment>
<dbReference type="GO" id="GO:0006529">
    <property type="term" value="P:asparagine biosynthetic process"/>
    <property type="evidence" value="ECO:0007669"/>
    <property type="project" value="UniProtKB-KW"/>
</dbReference>
<dbReference type="EMBL" id="VIXA01000001">
    <property type="protein sequence ID" value="TWG28927.1"/>
    <property type="molecule type" value="Genomic_DNA"/>
</dbReference>
<evidence type="ECO:0000256" key="2">
    <source>
        <dbReference type="ARBA" id="ARBA00012737"/>
    </source>
</evidence>
<dbReference type="InterPro" id="IPR014729">
    <property type="entry name" value="Rossmann-like_a/b/a_fold"/>
</dbReference>
<dbReference type="EC" id="6.3.5.4" evidence="2"/>
<keyword evidence="7" id="KW-1185">Reference proteome</keyword>
<dbReference type="Proteomes" id="UP000319927">
    <property type="component" value="Unassembled WGS sequence"/>
</dbReference>
<keyword evidence="3" id="KW-0061">Asparagine biosynthesis</keyword>
<evidence type="ECO:0000259" key="5">
    <source>
        <dbReference type="Pfam" id="PF00733"/>
    </source>
</evidence>
<dbReference type="InterPro" id="IPR051786">
    <property type="entry name" value="ASN_synthetase/amidase"/>
</dbReference>
<keyword evidence="3" id="KW-0028">Amino-acid biosynthesis</keyword>
<evidence type="ECO:0000313" key="6">
    <source>
        <dbReference type="EMBL" id="TWG28927.1"/>
    </source>
</evidence>
<dbReference type="InterPro" id="IPR001962">
    <property type="entry name" value="Asn_synthase"/>
</dbReference>
<dbReference type="Pfam" id="PF00733">
    <property type="entry name" value="Asn_synthase"/>
    <property type="match status" value="1"/>
</dbReference>
<dbReference type="Gene3D" id="3.40.50.620">
    <property type="entry name" value="HUPs"/>
    <property type="match status" value="2"/>
</dbReference>
<evidence type="ECO:0000256" key="4">
    <source>
        <dbReference type="ARBA" id="ARBA00048741"/>
    </source>
</evidence>
<comment type="caution">
    <text evidence="6">The sequence shown here is derived from an EMBL/GenBank/DDBJ whole genome shotgun (WGS) entry which is preliminary data.</text>
</comment>
<dbReference type="AlphaFoldDB" id="A0A561WYJ3"/>
<dbReference type="PANTHER" id="PTHR43284:SF1">
    <property type="entry name" value="ASPARAGINE SYNTHETASE"/>
    <property type="match status" value="1"/>
</dbReference>
<feature type="domain" description="Asparagine synthetase" evidence="5">
    <location>
        <begin position="141"/>
        <end position="480"/>
    </location>
</feature>
<comment type="catalytic activity">
    <reaction evidence="4">
        <text>L-aspartate + L-glutamine + ATP + H2O = L-asparagine + L-glutamate + AMP + diphosphate + H(+)</text>
        <dbReference type="Rhea" id="RHEA:12228"/>
        <dbReference type="ChEBI" id="CHEBI:15377"/>
        <dbReference type="ChEBI" id="CHEBI:15378"/>
        <dbReference type="ChEBI" id="CHEBI:29985"/>
        <dbReference type="ChEBI" id="CHEBI:29991"/>
        <dbReference type="ChEBI" id="CHEBI:30616"/>
        <dbReference type="ChEBI" id="CHEBI:33019"/>
        <dbReference type="ChEBI" id="CHEBI:58048"/>
        <dbReference type="ChEBI" id="CHEBI:58359"/>
        <dbReference type="ChEBI" id="CHEBI:456215"/>
        <dbReference type="EC" id="6.3.5.4"/>
    </reaction>
</comment>
<name>A0A561WYJ3_9ACTN</name>
<evidence type="ECO:0000256" key="3">
    <source>
        <dbReference type="ARBA" id="ARBA00022888"/>
    </source>
</evidence>
<sequence>MAIAASEPAGNDIWIDHRLGTDTVQVHVPPATPEQVVFRAADGGFCLSNDLRLLGRIGRSRLDRRAVHALLQYGAIPAPLTLLSGVERAAPGHVTSIDLSSGVATAAVNHLQPREAADGIRFDRCLDAILDTAPKGSVLTFSGGVDSGLLAARLSALRRTDVWLLNFSFGDADPEAKHAAAMARHFHLDFEQTTYESTEMNAFLADIGRDYTYPFGDFATISANLMVRAGIKMAPDAPQFIDGTGADGAFGVGQLATWQKLYRLPRPLLRGAAGLYSWAGLWRRPSRFEHRTRALRRAAQMPLLEAAVVATNALDGVLYRLPPPDRAYLSRAIRTYIIDCAPSTDVRDQYQWLDLLHVCAGEYAAKSFDPLRMRGVRASFPFLEPDLLAEAFAMPREIKYTFRDAKLALKNSLAASVPAELVYRPKSGFVPPLDRWLTEEPLRGVVQRISAEPGALADYLEITRLRRIVERAAEGQPLTQGVRNFVWMVTFLKLWLDQQPWFAD</sequence>
<evidence type="ECO:0000256" key="1">
    <source>
        <dbReference type="ARBA" id="ARBA00005187"/>
    </source>
</evidence>
<evidence type="ECO:0000313" key="7">
    <source>
        <dbReference type="Proteomes" id="UP000319927"/>
    </source>
</evidence>
<protein>
    <recommendedName>
        <fullName evidence="2">asparagine synthase (glutamine-hydrolyzing)</fullName>
        <ecNumber evidence="2">6.3.5.4</ecNumber>
    </recommendedName>
</protein>